<feature type="transmembrane region" description="Helical" evidence="6">
    <location>
        <begin position="35"/>
        <end position="57"/>
    </location>
</feature>
<evidence type="ECO:0000313" key="8">
    <source>
        <dbReference type="Proteomes" id="UP000462212"/>
    </source>
</evidence>
<dbReference type="AlphaFoldDB" id="A0A8H8S3I9"/>
<proteinExistence type="predicted"/>
<feature type="transmembrane region" description="Helical" evidence="6">
    <location>
        <begin position="7"/>
        <end position="29"/>
    </location>
</feature>
<dbReference type="Proteomes" id="UP000462212">
    <property type="component" value="Unassembled WGS sequence"/>
</dbReference>
<reference evidence="7 8" key="1">
    <citation type="submission" date="2018-05" db="EMBL/GenBank/DDBJ databases">
        <title>Genome sequencing and assembly of the regulated plant pathogen Lachnellula willkommii and related sister species for the development of diagnostic species identification markers.</title>
        <authorList>
            <person name="Giroux E."/>
            <person name="Bilodeau G."/>
        </authorList>
    </citation>
    <scope>NUCLEOTIDE SEQUENCE [LARGE SCALE GENOMIC DNA]</scope>
    <source>
        <strain evidence="7 8">CBS 197.66</strain>
    </source>
</reference>
<keyword evidence="4 6" id="KW-1133">Transmembrane helix</keyword>
<organism evidence="7 8">
    <name type="scientific">Lachnellula subtilissima</name>
    <dbReference type="NCBI Taxonomy" id="602034"/>
    <lineage>
        <taxon>Eukaryota</taxon>
        <taxon>Fungi</taxon>
        <taxon>Dikarya</taxon>
        <taxon>Ascomycota</taxon>
        <taxon>Pezizomycotina</taxon>
        <taxon>Leotiomycetes</taxon>
        <taxon>Helotiales</taxon>
        <taxon>Lachnaceae</taxon>
        <taxon>Lachnellula</taxon>
    </lineage>
</organism>
<dbReference type="InterPro" id="IPR010573">
    <property type="entry name" value="MFS_Str1/Tri12-like"/>
</dbReference>
<keyword evidence="8" id="KW-1185">Reference proteome</keyword>
<evidence type="ECO:0000256" key="1">
    <source>
        <dbReference type="ARBA" id="ARBA00004141"/>
    </source>
</evidence>
<dbReference type="Pfam" id="PF06609">
    <property type="entry name" value="TRI12"/>
    <property type="match status" value="1"/>
</dbReference>
<name>A0A8H8S3I9_9HELO</name>
<keyword evidence="3 6" id="KW-0812">Transmembrane</keyword>
<evidence type="ECO:0000256" key="5">
    <source>
        <dbReference type="ARBA" id="ARBA00023136"/>
    </source>
</evidence>
<dbReference type="InterPro" id="IPR036259">
    <property type="entry name" value="MFS_trans_sf"/>
</dbReference>
<evidence type="ECO:0000256" key="6">
    <source>
        <dbReference type="SAM" id="Phobius"/>
    </source>
</evidence>
<comment type="caution">
    <text evidence="7">The sequence shown here is derived from an EMBL/GenBank/DDBJ whole genome shotgun (WGS) entry which is preliminary data.</text>
</comment>
<sequence length="294" mass="31585">MRQLKGLDWISIFLFSAGLVLFLIGLNWGGQTYPWLSAQVLSTLLIGVSTIISFGFWEAYSGHDYPLIPMRLFKNIKCNAIVACASIGSMVYYSMTVMWPTLIGALFTTSVSEVGWLPCAVGGGLLCGQILAGFGIRYIPRMKLQMITAAIVMVTLLPLSPVATAAGYIENLTLSSMALVWEPEDIGMVAGAMGSIRTATASIATSVYLSILSNQLTKNLRRYVVPVSIEAGLPASSFADLFAGITAGSFGDVPGITPAIEEAVTHAVKHAYSMSFRTVLLCTLPFGGLFCWRR</sequence>
<gene>
    <name evidence="7" type="primary">TRI12_1</name>
    <name evidence="7" type="ORF">LSUB1_G000497</name>
</gene>
<feature type="transmembrane region" description="Helical" evidence="6">
    <location>
        <begin position="78"/>
        <end position="95"/>
    </location>
</feature>
<dbReference type="EMBL" id="QGMJ01000004">
    <property type="protein sequence ID" value="TVY45891.1"/>
    <property type="molecule type" value="Genomic_DNA"/>
</dbReference>
<keyword evidence="5 6" id="KW-0472">Membrane</keyword>
<evidence type="ECO:0000256" key="2">
    <source>
        <dbReference type="ARBA" id="ARBA00022448"/>
    </source>
</evidence>
<dbReference type="OrthoDB" id="4161376at2759"/>
<comment type="subcellular location">
    <subcellularLocation>
        <location evidence="1">Membrane</location>
        <topology evidence="1">Multi-pass membrane protein</topology>
    </subcellularLocation>
</comment>
<feature type="transmembrane region" description="Helical" evidence="6">
    <location>
        <begin position="146"/>
        <end position="169"/>
    </location>
</feature>
<evidence type="ECO:0000313" key="7">
    <source>
        <dbReference type="EMBL" id="TVY45891.1"/>
    </source>
</evidence>
<accession>A0A8H8S3I9</accession>
<keyword evidence="2" id="KW-0813">Transport</keyword>
<evidence type="ECO:0000256" key="3">
    <source>
        <dbReference type="ARBA" id="ARBA00022692"/>
    </source>
</evidence>
<protein>
    <submittedName>
        <fullName evidence="7">Trichothecene efflux pump</fullName>
    </submittedName>
</protein>
<dbReference type="PANTHER" id="PTHR23501">
    <property type="entry name" value="MAJOR FACILITATOR SUPERFAMILY"/>
    <property type="match status" value="1"/>
</dbReference>
<dbReference type="GO" id="GO:0022857">
    <property type="term" value="F:transmembrane transporter activity"/>
    <property type="evidence" value="ECO:0007669"/>
    <property type="project" value="InterPro"/>
</dbReference>
<evidence type="ECO:0000256" key="4">
    <source>
        <dbReference type="ARBA" id="ARBA00022989"/>
    </source>
</evidence>
<feature type="transmembrane region" description="Helical" evidence="6">
    <location>
        <begin position="189"/>
        <end position="212"/>
    </location>
</feature>
<dbReference type="PANTHER" id="PTHR23501:SF109">
    <property type="entry name" value="MAJOR FACILITATOR SUPERFAMILY (MFS) PROFILE DOMAIN-CONTAINING PROTEIN-RELATED"/>
    <property type="match status" value="1"/>
</dbReference>
<feature type="transmembrane region" description="Helical" evidence="6">
    <location>
        <begin position="115"/>
        <end position="134"/>
    </location>
</feature>
<dbReference type="GO" id="GO:0005886">
    <property type="term" value="C:plasma membrane"/>
    <property type="evidence" value="ECO:0007669"/>
    <property type="project" value="TreeGrafter"/>
</dbReference>
<dbReference type="SUPFAM" id="SSF103473">
    <property type="entry name" value="MFS general substrate transporter"/>
    <property type="match status" value="1"/>
</dbReference>